<name>A0AAV5HMR1_9ROSI</name>
<proteinExistence type="predicted"/>
<dbReference type="EMBL" id="BPVZ01000002">
    <property type="protein sequence ID" value="GKU88050.1"/>
    <property type="molecule type" value="Genomic_DNA"/>
</dbReference>
<dbReference type="AlphaFoldDB" id="A0AAV5HMR1"/>
<evidence type="ECO:0000313" key="1">
    <source>
        <dbReference type="EMBL" id="GKU88050.1"/>
    </source>
</evidence>
<evidence type="ECO:0000313" key="2">
    <source>
        <dbReference type="Proteomes" id="UP001054252"/>
    </source>
</evidence>
<dbReference type="Proteomes" id="UP001054252">
    <property type="component" value="Unassembled WGS sequence"/>
</dbReference>
<keyword evidence="2" id="KW-1185">Reference proteome</keyword>
<gene>
    <name evidence="1" type="ORF">SLEP1_g2360</name>
</gene>
<organism evidence="1 2">
    <name type="scientific">Rubroshorea leprosula</name>
    <dbReference type="NCBI Taxonomy" id="152421"/>
    <lineage>
        <taxon>Eukaryota</taxon>
        <taxon>Viridiplantae</taxon>
        <taxon>Streptophyta</taxon>
        <taxon>Embryophyta</taxon>
        <taxon>Tracheophyta</taxon>
        <taxon>Spermatophyta</taxon>
        <taxon>Magnoliopsida</taxon>
        <taxon>eudicotyledons</taxon>
        <taxon>Gunneridae</taxon>
        <taxon>Pentapetalae</taxon>
        <taxon>rosids</taxon>
        <taxon>malvids</taxon>
        <taxon>Malvales</taxon>
        <taxon>Dipterocarpaceae</taxon>
        <taxon>Rubroshorea</taxon>
    </lineage>
</organism>
<reference evidence="1 2" key="1">
    <citation type="journal article" date="2021" name="Commun. Biol.">
        <title>The genome of Shorea leprosula (Dipterocarpaceae) highlights the ecological relevance of drought in aseasonal tropical rainforests.</title>
        <authorList>
            <person name="Ng K.K.S."/>
            <person name="Kobayashi M.J."/>
            <person name="Fawcett J.A."/>
            <person name="Hatakeyama M."/>
            <person name="Paape T."/>
            <person name="Ng C.H."/>
            <person name="Ang C.C."/>
            <person name="Tnah L.H."/>
            <person name="Lee C.T."/>
            <person name="Nishiyama T."/>
            <person name="Sese J."/>
            <person name="O'Brien M.J."/>
            <person name="Copetti D."/>
            <person name="Mohd Noor M.I."/>
            <person name="Ong R.C."/>
            <person name="Putra M."/>
            <person name="Sireger I.Z."/>
            <person name="Indrioko S."/>
            <person name="Kosugi Y."/>
            <person name="Izuno A."/>
            <person name="Isagi Y."/>
            <person name="Lee S.L."/>
            <person name="Shimizu K.K."/>
        </authorList>
    </citation>
    <scope>NUCLEOTIDE SEQUENCE [LARGE SCALE GENOMIC DNA]</scope>
    <source>
        <strain evidence="1">214</strain>
    </source>
</reference>
<protein>
    <submittedName>
        <fullName evidence="1">Uncharacterized protein</fullName>
    </submittedName>
</protein>
<sequence length="48" mass="5437">MGGIFSSQRGRKFLLDYMPSQGDSGSIELLIICFLVNVNDVILYQREL</sequence>
<accession>A0AAV5HMR1</accession>
<comment type="caution">
    <text evidence="1">The sequence shown here is derived from an EMBL/GenBank/DDBJ whole genome shotgun (WGS) entry which is preliminary data.</text>
</comment>